<dbReference type="RefSeq" id="XP_071909273.1">
    <property type="nucleotide sequence ID" value="XM_072053172.1"/>
</dbReference>
<evidence type="ECO:0000313" key="5">
    <source>
        <dbReference type="RefSeq" id="XP_071909273.1"/>
    </source>
</evidence>
<evidence type="ECO:0000313" key="6">
    <source>
        <dbReference type="RefSeq" id="XP_071909276.1"/>
    </source>
</evidence>
<dbReference type="GeneID" id="113688794"/>
<organism evidence="2 3">
    <name type="scientific">Coffea arabica</name>
    <name type="common">Arabian coffee</name>
    <dbReference type="NCBI Taxonomy" id="13443"/>
    <lineage>
        <taxon>Eukaryota</taxon>
        <taxon>Viridiplantae</taxon>
        <taxon>Streptophyta</taxon>
        <taxon>Embryophyta</taxon>
        <taxon>Tracheophyta</taxon>
        <taxon>Spermatophyta</taxon>
        <taxon>Magnoliopsida</taxon>
        <taxon>eudicotyledons</taxon>
        <taxon>Gunneridae</taxon>
        <taxon>Pentapetalae</taxon>
        <taxon>asterids</taxon>
        <taxon>lamiids</taxon>
        <taxon>Gentianales</taxon>
        <taxon>Rubiaceae</taxon>
        <taxon>Ixoroideae</taxon>
        <taxon>Gardenieae complex</taxon>
        <taxon>Bertiereae - Coffeeae clade</taxon>
        <taxon>Coffeeae</taxon>
        <taxon>Coffea</taxon>
    </lineage>
</organism>
<protein>
    <submittedName>
        <fullName evidence="3">Uncharacterized protein LOC113688794</fullName>
    </submittedName>
</protein>
<dbReference type="AlphaFoldDB" id="A0A6P6SA84"/>
<feature type="compositionally biased region" description="Low complexity" evidence="1">
    <location>
        <begin position="44"/>
        <end position="57"/>
    </location>
</feature>
<dbReference type="Proteomes" id="UP001652660">
    <property type="component" value="Chromosome 1e"/>
</dbReference>
<evidence type="ECO:0000256" key="1">
    <source>
        <dbReference type="SAM" id="MobiDB-lite"/>
    </source>
</evidence>
<dbReference type="RefSeq" id="XP_027062397.1">
    <property type="nucleotide sequence ID" value="XM_027206596.1"/>
</dbReference>
<feature type="region of interest" description="Disordered" evidence="1">
    <location>
        <begin position="76"/>
        <end position="97"/>
    </location>
</feature>
<evidence type="ECO:0000313" key="3">
    <source>
        <dbReference type="RefSeq" id="XP_027062397.1"/>
    </source>
</evidence>
<evidence type="ECO:0000313" key="2">
    <source>
        <dbReference type="Proteomes" id="UP001652660"/>
    </source>
</evidence>
<reference evidence="2" key="1">
    <citation type="journal article" date="2025" name="Foods">
        <title>Unveiling the Microbial Signatures of Arabica Coffee Cherries: Insights into Ripeness Specific Diversity, Functional Traits, and Implications for Quality and Safety.</title>
        <authorList>
            <consortium name="RefSeq"/>
            <person name="Tenea G.N."/>
            <person name="Cifuentes V."/>
            <person name="Reyes P."/>
            <person name="Cevallos-Vallejos M."/>
        </authorList>
    </citation>
    <scope>NUCLEOTIDE SEQUENCE [LARGE SCALE GENOMIC DNA]</scope>
</reference>
<evidence type="ECO:0000313" key="4">
    <source>
        <dbReference type="RefSeq" id="XP_071909271.1"/>
    </source>
</evidence>
<reference evidence="3" key="2">
    <citation type="submission" date="2025-04" db="UniProtKB">
        <authorList>
            <consortium name="RefSeq"/>
        </authorList>
    </citation>
    <scope>IDENTIFICATION</scope>
    <source>
        <tissue evidence="3 4">Leaves</tissue>
    </source>
</reference>
<dbReference type="RefSeq" id="XP_071909276.1">
    <property type="nucleotide sequence ID" value="XM_072053175.1"/>
</dbReference>
<gene>
    <name evidence="3 4 5 6" type="primary">LOC113688794</name>
</gene>
<accession>A0A6P6SA84</accession>
<dbReference type="RefSeq" id="XP_071909271.1">
    <property type="nucleotide sequence ID" value="XM_072053170.1"/>
</dbReference>
<keyword evidence="2" id="KW-1185">Reference proteome</keyword>
<sequence length="170" mass="18350">MKTAARLARGKGRSDFAAEDAEVEVGGVTSVKGKRGKGKRKSGDCSSGSPMSTASGSVTDRYLRALDTIESLVSRKKSSSMSVSVSSPNKHRSSRDVSKKIDYDVAMDELQGLENVPYVAKFAAAAEILKDKQELAVWNLAGSDADCITWMKLKGYFPPDPQEPYPPPLF</sequence>
<name>A0A6P6SA84_COFAR</name>
<proteinExistence type="predicted"/>
<feature type="region of interest" description="Disordered" evidence="1">
    <location>
        <begin position="27"/>
        <end position="59"/>
    </location>
</feature>